<protein>
    <recommendedName>
        <fullName evidence="1">D-lactate dehydratase</fullName>
        <ecNumber evidence="1">4.2.1.130</ecNumber>
    </recommendedName>
</protein>
<dbReference type="CDD" id="cd03141">
    <property type="entry name" value="GATase1_Hsp31_like"/>
    <property type="match status" value="1"/>
</dbReference>
<dbReference type="SUPFAM" id="SSF52317">
    <property type="entry name" value="Class I glutamine amidotransferase-like"/>
    <property type="match status" value="1"/>
</dbReference>
<dbReference type="EC" id="4.2.1.130" evidence="1"/>
<comment type="caution">
    <text evidence="7">The sequence shown here is derived from an EMBL/GenBank/DDBJ whole genome shotgun (WGS) entry which is preliminary data.</text>
</comment>
<comment type="catalytic activity">
    <reaction evidence="5">
        <text>methylglyoxal + H2O = (R)-lactate + H(+)</text>
        <dbReference type="Rhea" id="RHEA:27754"/>
        <dbReference type="ChEBI" id="CHEBI:15377"/>
        <dbReference type="ChEBI" id="CHEBI:15378"/>
        <dbReference type="ChEBI" id="CHEBI:16004"/>
        <dbReference type="ChEBI" id="CHEBI:17158"/>
        <dbReference type="EC" id="4.2.1.130"/>
    </reaction>
</comment>
<comment type="similarity">
    <text evidence="4">Belongs to the peptidase C56 family. HSP31-like subfamily.</text>
</comment>
<dbReference type="EMBL" id="JAPZBT010000002">
    <property type="protein sequence ID" value="KAJ5372579.1"/>
    <property type="molecule type" value="Genomic_DNA"/>
</dbReference>
<sequence>MAPKVLVVLTSQDKIDATGNPTGWFLPEFAHPHEVLHDKVSLTIASPKGGEAPLDPKSVKMFEGDEVSQKFLKEQKALWTNTHKLADMLPRADEFDAIFYVGGHGPMFDLTNDHVSLALIQTFAAANKPVAAVCHGPCVLLNATAPSGVPLISGVGVTGFSNAEEDSIHLSSVMPFMLETELGRVTGGKYVKAGEPWGEMVVVGKAAGTGSTIITGQNPASAAGVGKAILKALGL</sequence>
<dbReference type="GeneID" id="81461498"/>
<dbReference type="InterPro" id="IPR050325">
    <property type="entry name" value="Prot/Nucl_acid_deglycase"/>
</dbReference>
<dbReference type="PANTHER" id="PTHR48094:SF11">
    <property type="entry name" value="GLUTATHIONE-INDEPENDENT GLYOXALASE HSP31-RELATED"/>
    <property type="match status" value="1"/>
</dbReference>
<dbReference type="Gene3D" id="3.40.50.880">
    <property type="match status" value="1"/>
</dbReference>
<feature type="domain" description="DJ-1/PfpI" evidence="6">
    <location>
        <begin position="91"/>
        <end position="145"/>
    </location>
</feature>
<dbReference type="InterPro" id="IPR002818">
    <property type="entry name" value="DJ-1/PfpI"/>
</dbReference>
<dbReference type="GO" id="GO:0005737">
    <property type="term" value="C:cytoplasm"/>
    <property type="evidence" value="ECO:0007669"/>
    <property type="project" value="TreeGrafter"/>
</dbReference>
<dbReference type="PANTHER" id="PTHR48094">
    <property type="entry name" value="PROTEIN/NUCLEIC ACID DEGLYCASE DJ-1-RELATED"/>
    <property type="match status" value="1"/>
</dbReference>
<dbReference type="RefSeq" id="XP_056578565.1">
    <property type="nucleotide sequence ID" value="XM_056722315.1"/>
</dbReference>
<evidence type="ECO:0000256" key="1">
    <source>
        <dbReference type="ARBA" id="ARBA00013134"/>
    </source>
</evidence>
<gene>
    <name evidence="7" type="ORF">N7517_004585</name>
</gene>
<evidence type="ECO:0000313" key="7">
    <source>
        <dbReference type="EMBL" id="KAJ5372579.1"/>
    </source>
</evidence>
<organism evidence="7 8">
    <name type="scientific">Penicillium concentricum</name>
    <dbReference type="NCBI Taxonomy" id="293559"/>
    <lineage>
        <taxon>Eukaryota</taxon>
        <taxon>Fungi</taxon>
        <taxon>Dikarya</taxon>
        <taxon>Ascomycota</taxon>
        <taxon>Pezizomycotina</taxon>
        <taxon>Eurotiomycetes</taxon>
        <taxon>Eurotiomycetidae</taxon>
        <taxon>Eurotiales</taxon>
        <taxon>Aspergillaceae</taxon>
        <taxon>Penicillium</taxon>
    </lineage>
</organism>
<dbReference type="OrthoDB" id="543156at2759"/>
<dbReference type="Pfam" id="PF01965">
    <property type="entry name" value="DJ-1_PfpI"/>
    <property type="match status" value="1"/>
</dbReference>
<name>A0A9W9V9I6_9EURO</name>
<dbReference type="AlphaFoldDB" id="A0A9W9V9I6"/>
<evidence type="ECO:0000259" key="6">
    <source>
        <dbReference type="Pfam" id="PF01965"/>
    </source>
</evidence>
<evidence type="ECO:0000256" key="5">
    <source>
        <dbReference type="ARBA" id="ARBA00048082"/>
    </source>
</evidence>
<evidence type="ECO:0000256" key="3">
    <source>
        <dbReference type="ARBA" id="ARBA00023239"/>
    </source>
</evidence>
<reference evidence="7" key="1">
    <citation type="submission" date="2022-12" db="EMBL/GenBank/DDBJ databases">
        <authorList>
            <person name="Petersen C."/>
        </authorList>
    </citation>
    <scope>NUCLEOTIDE SEQUENCE</scope>
    <source>
        <strain evidence="7">IBT 3081</strain>
    </source>
</reference>
<dbReference type="InterPro" id="IPR029062">
    <property type="entry name" value="Class_I_gatase-like"/>
</dbReference>
<reference evidence="7" key="2">
    <citation type="journal article" date="2023" name="IMA Fungus">
        <title>Comparative genomic study of the Penicillium genus elucidates a diverse pangenome and 15 lateral gene transfer events.</title>
        <authorList>
            <person name="Petersen C."/>
            <person name="Sorensen T."/>
            <person name="Nielsen M.R."/>
            <person name="Sondergaard T.E."/>
            <person name="Sorensen J.L."/>
            <person name="Fitzpatrick D.A."/>
            <person name="Frisvad J.C."/>
            <person name="Nielsen K.L."/>
        </authorList>
    </citation>
    <scope>NUCLEOTIDE SEQUENCE</scope>
    <source>
        <strain evidence="7">IBT 3081</strain>
    </source>
</reference>
<keyword evidence="2" id="KW-0346">Stress response</keyword>
<evidence type="ECO:0000313" key="8">
    <source>
        <dbReference type="Proteomes" id="UP001147752"/>
    </source>
</evidence>
<evidence type="ECO:0000256" key="2">
    <source>
        <dbReference type="ARBA" id="ARBA00023016"/>
    </source>
</evidence>
<proteinExistence type="inferred from homology"/>
<dbReference type="Proteomes" id="UP001147752">
    <property type="component" value="Unassembled WGS sequence"/>
</dbReference>
<dbReference type="GO" id="GO:0019243">
    <property type="term" value="P:methylglyoxal catabolic process to D-lactate via S-lactoyl-glutathione"/>
    <property type="evidence" value="ECO:0007669"/>
    <property type="project" value="TreeGrafter"/>
</dbReference>
<dbReference type="GO" id="GO:0019172">
    <property type="term" value="F:glyoxalase III activity"/>
    <property type="evidence" value="ECO:0007669"/>
    <property type="project" value="UniProtKB-EC"/>
</dbReference>
<keyword evidence="3" id="KW-0456">Lyase</keyword>
<evidence type="ECO:0000256" key="4">
    <source>
        <dbReference type="ARBA" id="ARBA00038493"/>
    </source>
</evidence>
<keyword evidence="8" id="KW-1185">Reference proteome</keyword>
<accession>A0A9W9V9I6</accession>